<dbReference type="SUPFAM" id="SSF52218">
    <property type="entry name" value="Flavoproteins"/>
    <property type="match status" value="1"/>
</dbReference>
<dbReference type="OrthoDB" id="9812295at2"/>
<dbReference type="Pfam" id="PF03358">
    <property type="entry name" value="FMN_red"/>
    <property type="match status" value="1"/>
</dbReference>
<dbReference type="Gene3D" id="3.40.50.360">
    <property type="match status" value="1"/>
</dbReference>
<accession>A0A2A2ED01</accession>
<dbReference type="RefSeq" id="WP_095615668.1">
    <property type="nucleotide sequence ID" value="NZ_MVOH01000024.1"/>
</dbReference>
<dbReference type="InterPro" id="IPR005025">
    <property type="entry name" value="FMN_Rdtase-like_dom"/>
</dbReference>
<dbReference type="EMBL" id="MVOH01000024">
    <property type="protein sequence ID" value="PAU66815.1"/>
    <property type="molecule type" value="Genomic_DNA"/>
</dbReference>
<protein>
    <submittedName>
        <fullName evidence="2">Flavoprotein</fullName>
    </submittedName>
</protein>
<gene>
    <name evidence="2" type="ORF">B1526_1710</name>
</gene>
<name>A0A2A2ED01_9BIFI</name>
<evidence type="ECO:0000313" key="3">
    <source>
        <dbReference type="Proteomes" id="UP000218399"/>
    </source>
</evidence>
<dbReference type="GO" id="GO:0010181">
    <property type="term" value="F:FMN binding"/>
    <property type="evidence" value="ECO:0007669"/>
    <property type="project" value="TreeGrafter"/>
</dbReference>
<sequence length="197" mass="21285">MEPANEARIAEHDGSLPTVLMIVGSLRKQSFNKQLAQFAAHALAGRANVIFLDWHDVPVFNQDEEFPNPESVTSARAAVAGADALWIVTPEYNHGMPGPLKNLLDWLSRPAEDGSPSPLFGKTMTMSGAGGANCVRDSFATLLPVLEFMQMRFAPATFTGVALSREMFVSNTLELDDAARTSIDHQADALIGMVAEQ</sequence>
<evidence type="ECO:0000259" key="1">
    <source>
        <dbReference type="Pfam" id="PF03358"/>
    </source>
</evidence>
<evidence type="ECO:0000313" key="2">
    <source>
        <dbReference type="EMBL" id="PAU66815.1"/>
    </source>
</evidence>
<dbReference type="GO" id="GO:0016491">
    <property type="term" value="F:oxidoreductase activity"/>
    <property type="evidence" value="ECO:0007669"/>
    <property type="project" value="InterPro"/>
</dbReference>
<feature type="domain" description="NADPH-dependent FMN reductase-like" evidence="1">
    <location>
        <begin position="18"/>
        <end position="156"/>
    </location>
</feature>
<dbReference type="AlphaFoldDB" id="A0A2A2ED01"/>
<dbReference type="PANTHER" id="PTHR30543">
    <property type="entry name" value="CHROMATE REDUCTASE"/>
    <property type="match status" value="1"/>
</dbReference>
<proteinExistence type="predicted"/>
<comment type="caution">
    <text evidence="2">The sequence shown here is derived from an EMBL/GenBank/DDBJ whole genome shotgun (WGS) entry which is preliminary data.</text>
</comment>
<reference evidence="2 3" key="1">
    <citation type="journal article" date="2017" name="ISME J.">
        <title>Unveiling bifidobacterial biogeography across the mammalian branch of the tree of life.</title>
        <authorList>
            <person name="Milani C."/>
            <person name="Mangifesta M."/>
            <person name="Mancabelli L."/>
            <person name="Lugli G.A."/>
            <person name="James K."/>
            <person name="Duranti S."/>
            <person name="Turroni F."/>
            <person name="Ferrario C."/>
            <person name="Ossiprandi M.C."/>
            <person name="van Sinderen D."/>
            <person name="Ventura M."/>
        </authorList>
    </citation>
    <scope>NUCLEOTIDE SEQUENCE [LARGE SCALE GENOMIC DNA]</scope>
    <source>
        <strain evidence="3">Ham19E</strain>
    </source>
</reference>
<dbReference type="PANTHER" id="PTHR30543:SF21">
    <property type="entry name" value="NAD(P)H-DEPENDENT FMN REDUCTASE LOT6"/>
    <property type="match status" value="1"/>
</dbReference>
<dbReference type="InterPro" id="IPR029039">
    <property type="entry name" value="Flavoprotein-like_sf"/>
</dbReference>
<dbReference type="Proteomes" id="UP000218399">
    <property type="component" value="Unassembled WGS sequence"/>
</dbReference>
<dbReference type="InterPro" id="IPR050712">
    <property type="entry name" value="NAD(P)H-dep_reductase"/>
</dbReference>
<dbReference type="GO" id="GO:0005829">
    <property type="term" value="C:cytosol"/>
    <property type="evidence" value="ECO:0007669"/>
    <property type="project" value="TreeGrafter"/>
</dbReference>
<keyword evidence="3" id="KW-1185">Reference proteome</keyword>
<organism evidence="2 3">
    <name type="scientific">Bifidobacterium criceti</name>
    <dbReference type="NCBI Taxonomy" id="1960969"/>
    <lineage>
        <taxon>Bacteria</taxon>
        <taxon>Bacillati</taxon>
        <taxon>Actinomycetota</taxon>
        <taxon>Actinomycetes</taxon>
        <taxon>Bifidobacteriales</taxon>
        <taxon>Bifidobacteriaceae</taxon>
        <taxon>Bifidobacterium</taxon>
    </lineage>
</organism>